<dbReference type="UniPathway" id="UPA00068">
    <property type="reaction ID" value="UER00113"/>
</dbReference>
<keyword evidence="4" id="KW-0055">Arginine biosynthesis</keyword>
<dbReference type="InterPro" id="IPR048267">
    <property type="entry name" value="Arginosuc_syn_N"/>
</dbReference>
<accession>A0A2Z6NAL7</accession>
<dbReference type="InterPro" id="IPR001518">
    <property type="entry name" value="Arginosuc_synth"/>
</dbReference>
<keyword evidence="12" id="KW-1185">Reference proteome</keyword>
<dbReference type="GO" id="GO:0000053">
    <property type="term" value="P:argininosuccinate metabolic process"/>
    <property type="evidence" value="ECO:0007669"/>
    <property type="project" value="TreeGrafter"/>
</dbReference>
<keyword evidence="5" id="KW-0436">Ligase</keyword>
<evidence type="ECO:0000259" key="10">
    <source>
        <dbReference type="Pfam" id="PF20979"/>
    </source>
</evidence>
<evidence type="ECO:0000256" key="8">
    <source>
        <dbReference type="ARBA" id="ARBA00022840"/>
    </source>
</evidence>
<dbReference type="PANTHER" id="PTHR11587:SF2">
    <property type="entry name" value="ARGININOSUCCINATE SYNTHASE"/>
    <property type="match status" value="1"/>
</dbReference>
<proteinExistence type="predicted"/>
<keyword evidence="7" id="KW-0547">Nucleotide-binding</keyword>
<dbReference type="EC" id="6.3.4.5" evidence="3"/>
<dbReference type="GO" id="GO:0000050">
    <property type="term" value="P:urea cycle"/>
    <property type="evidence" value="ECO:0007669"/>
    <property type="project" value="TreeGrafter"/>
</dbReference>
<evidence type="ECO:0000313" key="11">
    <source>
        <dbReference type="EMBL" id="GAU41774.1"/>
    </source>
</evidence>
<feature type="domain" description="Arginosuccinate synthase C-terminal" evidence="10">
    <location>
        <begin position="50"/>
        <end position="267"/>
    </location>
</feature>
<dbReference type="AlphaFoldDB" id="A0A2Z6NAL7"/>
<evidence type="ECO:0000256" key="5">
    <source>
        <dbReference type="ARBA" id="ARBA00022598"/>
    </source>
</evidence>
<dbReference type="Gene3D" id="3.90.1260.10">
    <property type="entry name" value="Argininosuccinate synthetase, chain A, domain 2"/>
    <property type="match status" value="1"/>
</dbReference>
<dbReference type="CDD" id="cd01999">
    <property type="entry name" value="ASS"/>
    <property type="match status" value="1"/>
</dbReference>
<dbReference type="NCBIfam" id="NF001770">
    <property type="entry name" value="PRK00509.1"/>
    <property type="match status" value="1"/>
</dbReference>
<comment type="pathway">
    <text evidence="1">Amino-acid biosynthesis; L-arginine biosynthesis; L-arginine from L-ornithine and carbamoyl phosphate: step 2/3.</text>
</comment>
<dbReference type="Proteomes" id="UP000242715">
    <property type="component" value="Unassembled WGS sequence"/>
</dbReference>
<evidence type="ECO:0000259" key="9">
    <source>
        <dbReference type="Pfam" id="PF00764"/>
    </source>
</evidence>
<dbReference type="PANTHER" id="PTHR11587">
    <property type="entry name" value="ARGININOSUCCINATE SYNTHASE"/>
    <property type="match status" value="1"/>
</dbReference>
<keyword evidence="8" id="KW-0067">ATP-binding</keyword>
<feature type="non-terminal residue" evidence="11">
    <location>
        <position position="1"/>
    </location>
</feature>
<name>A0A2Z6NAL7_TRISU</name>
<protein>
    <recommendedName>
        <fullName evidence="3">argininosuccinate synthase</fullName>
        <ecNumber evidence="3">6.3.4.5</ecNumber>
    </recommendedName>
</protein>
<evidence type="ECO:0000256" key="7">
    <source>
        <dbReference type="ARBA" id="ARBA00022741"/>
    </source>
</evidence>
<dbReference type="Pfam" id="PF00764">
    <property type="entry name" value="Arginosuc_synth"/>
    <property type="match status" value="1"/>
</dbReference>
<evidence type="ECO:0000256" key="3">
    <source>
        <dbReference type="ARBA" id="ARBA00012286"/>
    </source>
</evidence>
<dbReference type="FunFam" id="3.90.1260.10:FF:000007">
    <property type="entry name" value="Argininosuccinate synthase"/>
    <property type="match status" value="1"/>
</dbReference>
<dbReference type="GO" id="GO:0005737">
    <property type="term" value="C:cytoplasm"/>
    <property type="evidence" value="ECO:0007669"/>
    <property type="project" value="TreeGrafter"/>
</dbReference>
<sequence length="275" mass="30824">VRFELSFFALNPKLNVVAPWREWDITGREDAIEYAKKHNVPVPVTKKSIYSRDRNLWHITHEGDVLEDPANAPKKDMYMLTADPEDAPNQPEYVEIGFESGIPVSVNGKRLSPGNLVAELNEIGGRHGIGRVDLVEDRIVGLKSRGVYETPGGTILFTAARDLETLTLDRDTLQLKDSLALKYAELVYAGRWFDPLRESLDAFMENISKTTTGSVSLKLYKGSASVTGRKSPYSLYREDISSFESGEIYNHADAVGFIRLYGLPLRIRAMMEQGI</sequence>
<dbReference type="InterPro" id="IPR014729">
    <property type="entry name" value="Rossmann-like_a/b/a_fold"/>
</dbReference>
<dbReference type="GO" id="GO:0004055">
    <property type="term" value="F:argininosuccinate synthase activity"/>
    <property type="evidence" value="ECO:0007669"/>
    <property type="project" value="UniProtKB-EC"/>
</dbReference>
<dbReference type="InterPro" id="IPR048268">
    <property type="entry name" value="Arginosuc_syn_C"/>
</dbReference>
<evidence type="ECO:0000313" key="12">
    <source>
        <dbReference type="Proteomes" id="UP000242715"/>
    </source>
</evidence>
<dbReference type="NCBIfam" id="TIGR00032">
    <property type="entry name" value="argG"/>
    <property type="match status" value="1"/>
</dbReference>
<evidence type="ECO:0000256" key="4">
    <source>
        <dbReference type="ARBA" id="ARBA00022571"/>
    </source>
</evidence>
<comment type="subunit">
    <text evidence="2">Homotetramer.</text>
</comment>
<evidence type="ECO:0000256" key="6">
    <source>
        <dbReference type="ARBA" id="ARBA00022605"/>
    </source>
</evidence>
<dbReference type="Pfam" id="PF20979">
    <property type="entry name" value="Arginosuc_syn_C"/>
    <property type="match status" value="1"/>
</dbReference>
<dbReference type="GO" id="GO:0005524">
    <property type="term" value="F:ATP binding"/>
    <property type="evidence" value="ECO:0007669"/>
    <property type="project" value="UniProtKB-KW"/>
</dbReference>
<dbReference type="InterPro" id="IPR024074">
    <property type="entry name" value="AS_cat/multimer_dom_body"/>
</dbReference>
<evidence type="ECO:0000256" key="1">
    <source>
        <dbReference type="ARBA" id="ARBA00004967"/>
    </source>
</evidence>
<dbReference type="EMBL" id="DF973881">
    <property type="protein sequence ID" value="GAU41774.1"/>
    <property type="molecule type" value="Genomic_DNA"/>
</dbReference>
<feature type="domain" description="Arginosuccinate synthase-like N-terminal" evidence="9">
    <location>
        <begin position="1"/>
        <end position="41"/>
    </location>
</feature>
<dbReference type="OrthoDB" id="1688907at2759"/>
<gene>
    <name evidence="11" type="ORF">TSUD_137030</name>
</gene>
<reference evidence="12" key="1">
    <citation type="journal article" date="2017" name="Front. Plant Sci.">
        <title>Climate Clever Clovers: New Paradigm to Reduce the Environmental Footprint of Ruminants by Breeding Low Methanogenic Forages Utilizing Haplotype Variation.</title>
        <authorList>
            <person name="Kaur P."/>
            <person name="Appels R."/>
            <person name="Bayer P.E."/>
            <person name="Keeble-Gagnere G."/>
            <person name="Wang J."/>
            <person name="Hirakawa H."/>
            <person name="Shirasawa K."/>
            <person name="Vercoe P."/>
            <person name="Stefanova K."/>
            <person name="Durmic Z."/>
            <person name="Nichols P."/>
            <person name="Revell C."/>
            <person name="Isobe S.N."/>
            <person name="Edwards D."/>
            <person name="Erskine W."/>
        </authorList>
    </citation>
    <scope>NUCLEOTIDE SEQUENCE [LARGE SCALE GENOMIC DNA]</scope>
    <source>
        <strain evidence="12">cv. Daliak</strain>
    </source>
</reference>
<dbReference type="Gene3D" id="3.40.50.620">
    <property type="entry name" value="HUPs"/>
    <property type="match status" value="1"/>
</dbReference>
<dbReference type="GO" id="GO:0006526">
    <property type="term" value="P:L-arginine biosynthetic process"/>
    <property type="evidence" value="ECO:0007669"/>
    <property type="project" value="UniProtKB-UniPathway"/>
</dbReference>
<dbReference type="InterPro" id="IPR023434">
    <property type="entry name" value="Arginosuc_synth_type_1_subfam"/>
</dbReference>
<organism evidence="11 12">
    <name type="scientific">Trifolium subterraneum</name>
    <name type="common">Subterranean clover</name>
    <dbReference type="NCBI Taxonomy" id="3900"/>
    <lineage>
        <taxon>Eukaryota</taxon>
        <taxon>Viridiplantae</taxon>
        <taxon>Streptophyta</taxon>
        <taxon>Embryophyta</taxon>
        <taxon>Tracheophyta</taxon>
        <taxon>Spermatophyta</taxon>
        <taxon>Magnoliopsida</taxon>
        <taxon>eudicotyledons</taxon>
        <taxon>Gunneridae</taxon>
        <taxon>Pentapetalae</taxon>
        <taxon>rosids</taxon>
        <taxon>fabids</taxon>
        <taxon>Fabales</taxon>
        <taxon>Fabaceae</taxon>
        <taxon>Papilionoideae</taxon>
        <taxon>50 kb inversion clade</taxon>
        <taxon>NPAAA clade</taxon>
        <taxon>Hologalegina</taxon>
        <taxon>IRL clade</taxon>
        <taxon>Trifolieae</taxon>
        <taxon>Trifolium</taxon>
    </lineage>
</organism>
<dbReference type="SUPFAM" id="SSF69864">
    <property type="entry name" value="Argininosuccinate synthetase, C-terminal domain"/>
    <property type="match status" value="1"/>
</dbReference>
<evidence type="ECO:0000256" key="2">
    <source>
        <dbReference type="ARBA" id="ARBA00011881"/>
    </source>
</evidence>
<keyword evidence="6" id="KW-0028">Amino-acid biosynthesis</keyword>